<dbReference type="InterPro" id="IPR016161">
    <property type="entry name" value="Ald_DH/histidinol_DH"/>
</dbReference>
<sequence length="478" mass="51209">MKDHLQFYIDGAWVPASGGRTLEVVNPATEEAYARIALGETADVDKAVAAAKRAFGRFAHASRKERVELLESVIAVYKKRYDDIAEAISDEMGAPMSFARQAQAAAGLGHLSEVLRVLRDYEFDEVVNETVVTREPVGVCGFITPWNWPLNQIACKVGPALAAGCTMVIKPSEVAPISGIVFTEVMHEAGVPAGIYNMVNGDGPTVGQALATHPDIDMVSFTGSTRAGIAVARAAADTVKRVAQELGGKSPNIILPDADIVRAVTHGTRQCFSNSGQSCNAPTRMLVPADRQEEAIAVAREVAAATVVGDPRAEGTTIGPVVSKVQFDRIQRLIEQGIAEGARLVAGGPGRPEHLNRGYYIRPTVFADVRNDMTIAREEIFGPVLSILPYRDEEEAIAIANDTVYGLSSYVTSGDLDHARAVARRIRAGMVHINGSPGDLAAPFGGYKQSGNGREWGRYGLEDFLEVKSMFGYNARSA</sequence>
<evidence type="ECO:0000259" key="6">
    <source>
        <dbReference type="Pfam" id="PF00171"/>
    </source>
</evidence>
<geneLocation type="plasmid" evidence="8">
    <name>ptad1</name>
</geneLocation>
<dbReference type="RefSeq" id="WP_071924632.1">
    <property type="nucleotide sequence ID" value="NZ_CP018096.1"/>
</dbReference>
<comment type="catalytic activity">
    <reaction evidence="5">
        <text>an aldehyde + NAD(+) + H2O = a carboxylate + NADH + 2 H(+)</text>
        <dbReference type="Rhea" id="RHEA:16185"/>
        <dbReference type="ChEBI" id="CHEBI:15377"/>
        <dbReference type="ChEBI" id="CHEBI:15378"/>
        <dbReference type="ChEBI" id="CHEBI:17478"/>
        <dbReference type="ChEBI" id="CHEBI:29067"/>
        <dbReference type="ChEBI" id="CHEBI:57540"/>
        <dbReference type="ChEBI" id="CHEBI:57945"/>
        <dbReference type="EC" id="1.2.1.3"/>
    </reaction>
</comment>
<dbReference type="SUPFAM" id="SSF53720">
    <property type="entry name" value="ALDH-like"/>
    <property type="match status" value="1"/>
</dbReference>
<keyword evidence="2" id="KW-0560">Oxidoreductase</keyword>
<dbReference type="GO" id="GO:0004029">
    <property type="term" value="F:aldehyde dehydrogenase (NAD+) activity"/>
    <property type="evidence" value="ECO:0007669"/>
    <property type="project" value="UniProtKB-EC"/>
</dbReference>
<dbReference type="CDD" id="cd07138">
    <property type="entry name" value="ALDH_CddD_SSP0762"/>
    <property type="match status" value="1"/>
</dbReference>
<evidence type="ECO:0000256" key="2">
    <source>
        <dbReference type="ARBA" id="ARBA00023002"/>
    </source>
</evidence>
<dbReference type="InterPro" id="IPR016162">
    <property type="entry name" value="Ald_DH_N"/>
</dbReference>
<keyword evidence="8" id="KW-1185">Reference proteome</keyword>
<reference evidence="7 8" key="1">
    <citation type="submission" date="2016-11" db="EMBL/GenBank/DDBJ databases">
        <title>Complete genome sequence of the aerobically denitrifying bacterium Chelatococcus daeguensis TAD1.</title>
        <authorList>
            <person name="Yang Y."/>
            <person name="Huang S."/>
            <person name="Lin E."/>
        </authorList>
    </citation>
    <scope>NUCLEOTIDE SEQUENCE [LARGE SCALE GENOMIC DNA]</scope>
    <source>
        <strain evidence="7 8">TAD1</strain>
        <plasmid evidence="8">ptad1</plasmid>
    </source>
</reference>
<feature type="domain" description="Aldehyde dehydrogenase" evidence="6">
    <location>
        <begin position="13"/>
        <end position="469"/>
    </location>
</feature>
<dbReference type="InterPro" id="IPR016160">
    <property type="entry name" value="Ald_DH_CS_CYS"/>
</dbReference>
<evidence type="ECO:0000256" key="5">
    <source>
        <dbReference type="ARBA" id="ARBA00049194"/>
    </source>
</evidence>
<dbReference type="FunFam" id="3.40.309.10:FF:000012">
    <property type="entry name" value="Betaine aldehyde dehydrogenase"/>
    <property type="match status" value="1"/>
</dbReference>
<dbReference type="PANTHER" id="PTHR42804:SF1">
    <property type="entry name" value="ALDEHYDE DEHYDROGENASE-RELATED"/>
    <property type="match status" value="1"/>
</dbReference>
<evidence type="ECO:0000313" key="7">
    <source>
        <dbReference type="EMBL" id="APF39332.1"/>
    </source>
</evidence>
<dbReference type="AlphaFoldDB" id="A0AAC9JXR8"/>
<evidence type="ECO:0000256" key="1">
    <source>
        <dbReference type="ARBA" id="ARBA00009986"/>
    </source>
</evidence>
<gene>
    <name evidence="7" type="ORF">BOQ54_17645</name>
</gene>
<organism evidence="7 8">
    <name type="scientific">Chelatococcus daeguensis</name>
    <dbReference type="NCBI Taxonomy" id="444444"/>
    <lineage>
        <taxon>Bacteria</taxon>
        <taxon>Pseudomonadati</taxon>
        <taxon>Pseudomonadota</taxon>
        <taxon>Alphaproteobacteria</taxon>
        <taxon>Hyphomicrobiales</taxon>
        <taxon>Chelatococcaceae</taxon>
        <taxon>Chelatococcus</taxon>
    </lineage>
</organism>
<keyword evidence="3" id="KW-0558">Oxidation</keyword>
<name>A0AAC9JXR8_9HYPH</name>
<evidence type="ECO:0000256" key="4">
    <source>
        <dbReference type="ARBA" id="ARBA00024226"/>
    </source>
</evidence>
<dbReference type="PROSITE" id="PS00070">
    <property type="entry name" value="ALDEHYDE_DEHYDR_CYS"/>
    <property type="match status" value="1"/>
</dbReference>
<accession>A0AAC9JXR8</accession>
<dbReference type="Proteomes" id="UP000182703">
    <property type="component" value="Plasmid pTAD1"/>
</dbReference>
<dbReference type="EC" id="1.2.1.3" evidence="4"/>
<dbReference type="InterPro" id="IPR016163">
    <property type="entry name" value="Ald_DH_C"/>
</dbReference>
<dbReference type="EMBL" id="CP018096">
    <property type="protein sequence ID" value="APF39332.1"/>
    <property type="molecule type" value="Genomic_DNA"/>
</dbReference>
<dbReference type="FunFam" id="3.40.605.10:FF:000007">
    <property type="entry name" value="NAD/NADP-dependent betaine aldehyde dehydrogenase"/>
    <property type="match status" value="1"/>
</dbReference>
<keyword evidence="7" id="KW-0614">Plasmid</keyword>
<dbReference type="InterPro" id="IPR015590">
    <property type="entry name" value="Aldehyde_DH_dom"/>
</dbReference>
<evidence type="ECO:0000313" key="8">
    <source>
        <dbReference type="Proteomes" id="UP000182703"/>
    </source>
</evidence>
<proteinExistence type="inferred from homology"/>
<dbReference type="Gene3D" id="3.40.309.10">
    <property type="entry name" value="Aldehyde Dehydrogenase, Chain A, domain 2"/>
    <property type="match status" value="1"/>
</dbReference>
<dbReference type="Pfam" id="PF00171">
    <property type="entry name" value="Aldedh"/>
    <property type="match status" value="1"/>
</dbReference>
<comment type="similarity">
    <text evidence="1">Belongs to the aldehyde dehydrogenase family.</text>
</comment>
<dbReference type="KEGG" id="cdq:BOQ54_17645"/>
<protein>
    <recommendedName>
        <fullName evidence="4">aldehyde dehydrogenase (NAD(+))</fullName>
        <ecNumber evidence="4">1.2.1.3</ecNumber>
    </recommendedName>
</protein>
<dbReference type="PANTHER" id="PTHR42804">
    <property type="entry name" value="ALDEHYDE DEHYDROGENASE"/>
    <property type="match status" value="1"/>
</dbReference>
<evidence type="ECO:0000256" key="3">
    <source>
        <dbReference type="ARBA" id="ARBA00023097"/>
    </source>
</evidence>
<dbReference type="Gene3D" id="3.40.605.10">
    <property type="entry name" value="Aldehyde Dehydrogenase, Chain A, domain 1"/>
    <property type="match status" value="1"/>
</dbReference>